<sequence length="470" mass="55838">MKASNSTLIPNGQRHPGQLPSNSQNQIERQQQHIPLGTKKNKRRKKCHGNRKLQRFKKKWRKRGLTEEEIQKLINEYNHSNQDRNQTNNRKTNLQQDTTVEKMEVSNGLNDNINENNTTTSKSNKRKQQMTPSSSQRSTSRPSVKRMKRSKSSQITMTPLKSNFKLPIYLKAHPNLLFRTLHQQCRLELRQNLWQSYLNLGTEKEVWPNVVMKMAKTDEHLVCQQFVQKRLNEIKSKYDQFSNELRTQLQSCPVTLLQLQSTLDQHLKELVQIQQKYLATKIQYQLSRYQDMITEIELFQSLSSFPLTSDQQNTINRLIHLQEKQVQFYESLLKLEIRVSIDFLPRSFDELEGFITFDDYFPVVKDTQAIEFKQNYYKIIQKAKRTWLMTHIDAYESEIKKFKHQYENELHQFQLTNSNHGGTINVIRQREHNMKQRHDYELRGKLANIFNQTTLTQMDIQLNIQNNSTP</sequence>
<gene>
    <name evidence="2" type="ORF">ZHD862_LOCUS24918</name>
</gene>
<protein>
    <submittedName>
        <fullName evidence="2">Uncharacterized protein</fullName>
    </submittedName>
</protein>
<dbReference type="AlphaFoldDB" id="A0A814ZEG5"/>
<feature type="compositionally biased region" description="Basic residues" evidence="1">
    <location>
        <begin position="39"/>
        <end position="63"/>
    </location>
</feature>
<evidence type="ECO:0000313" key="3">
    <source>
        <dbReference type="Proteomes" id="UP000663864"/>
    </source>
</evidence>
<feature type="region of interest" description="Disordered" evidence="1">
    <location>
        <begin position="1"/>
        <end position="64"/>
    </location>
</feature>
<dbReference type="EMBL" id="CAJNOT010001731">
    <property type="protein sequence ID" value="CAF1241773.1"/>
    <property type="molecule type" value="Genomic_DNA"/>
</dbReference>
<proteinExistence type="predicted"/>
<feature type="compositionally biased region" description="Low complexity" evidence="1">
    <location>
        <begin position="129"/>
        <end position="142"/>
    </location>
</feature>
<accession>A0A814ZEG5</accession>
<evidence type="ECO:0000313" key="2">
    <source>
        <dbReference type="EMBL" id="CAF1241773.1"/>
    </source>
</evidence>
<evidence type="ECO:0000256" key="1">
    <source>
        <dbReference type="SAM" id="MobiDB-lite"/>
    </source>
</evidence>
<dbReference type="Proteomes" id="UP000663864">
    <property type="component" value="Unassembled WGS sequence"/>
</dbReference>
<feature type="region of interest" description="Disordered" evidence="1">
    <location>
        <begin position="77"/>
        <end position="156"/>
    </location>
</feature>
<comment type="caution">
    <text evidence="2">The sequence shown here is derived from an EMBL/GenBank/DDBJ whole genome shotgun (WGS) entry which is preliminary data.</text>
</comment>
<reference evidence="2" key="1">
    <citation type="submission" date="2021-02" db="EMBL/GenBank/DDBJ databases">
        <authorList>
            <person name="Nowell W R."/>
        </authorList>
    </citation>
    <scope>NUCLEOTIDE SEQUENCE</scope>
</reference>
<organism evidence="2 3">
    <name type="scientific">Rotaria sordida</name>
    <dbReference type="NCBI Taxonomy" id="392033"/>
    <lineage>
        <taxon>Eukaryota</taxon>
        <taxon>Metazoa</taxon>
        <taxon>Spiralia</taxon>
        <taxon>Gnathifera</taxon>
        <taxon>Rotifera</taxon>
        <taxon>Eurotatoria</taxon>
        <taxon>Bdelloidea</taxon>
        <taxon>Philodinida</taxon>
        <taxon>Philodinidae</taxon>
        <taxon>Rotaria</taxon>
    </lineage>
</organism>
<name>A0A814ZEG5_9BILA</name>
<feature type="compositionally biased region" description="Polar residues" evidence="1">
    <location>
        <begin position="19"/>
        <end position="33"/>
    </location>
</feature>
<feature type="compositionally biased region" description="Polar residues" evidence="1">
    <location>
        <begin position="1"/>
        <end position="10"/>
    </location>
</feature>
<feature type="compositionally biased region" description="Polar residues" evidence="1">
    <location>
        <begin position="77"/>
        <end position="98"/>
    </location>
</feature>